<dbReference type="InterPro" id="IPR050766">
    <property type="entry name" value="Bact_Lucif_Oxidored"/>
</dbReference>
<feature type="domain" description="Luciferase-like" evidence="3">
    <location>
        <begin position="1"/>
        <end position="304"/>
    </location>
</feature>
<name>A0A381WAK2_9ZZZZ</name>
<evidence type="ECO:0000256" key="2">
    <source>
        <dbReference type="ARBA" id="ARBA00023033"/>
    </source>
</evidence>
<accession>A0A381WAK2</accession>
<dbReference type="GO" id="GO:0004497">
    <property type="term" value="F:monooxygenase activity"/>
    <property type="evidence" value="ECO:0007669"/>
    <property type="project" value="UniProtKB-KW"/>
</dbReference>
<keyword evidence="2" id="KW-0503">Monooxygenase</keyword>
<reference evidence="4" key="1">
    <citation type="submission" date="2018-05" db="EMBL/GenBank/DDBJ databases">
        <authorList>
            <person name="Lanie J.A."/>
            <person name="Ng W.-L."/>
            <person name="Kazmierczak K.M."/>
            <person name="Andrzejewski T.M."/>
            <person name="Davidsen T.M."/>
            <person name="Wayne K.J."/>
            <person name="Tettelin H."/>
            <person name="Glass J.I."/>
            <person name="Rusch D."/>
            <person name="Podicherti R."/>
            <person name="Tsui H.-C.T."/>
            <person name="Winkler M.E."/>
        </authorList>
    </citation>
    <scope>NUCLEOTIDE SEQUENCE</scope>
</reference>
<keyword evidence="1" id="KW-0560">Oxidoreductase</keyword>
<dbReference type="EMBL" id="UINC01011189">
    <property type="protein sequence ID" value="SVA49504.1"/>
    <property type="molecule type" value="Genomic_DNA"/>
</dbReference>
<evidence type="ECO:0000256" key="1">
    <source>
        <dbReference type="ARBA" id="ARBA00023002"/>
    </source>
</evidence>
<sequence>MKFGIFHLMPRRDPAKPDKAVFADIVEQTHAVEQLDFDIAWFAEHHFSNYCLCPSPLVMAAYCAPLTQKIRLGTACLVTPLYNPVRMIEEIAMVDNLSDGRLVIGLGSGYQEYEFERFGVDLNQSKPMFSEILDIYEMAYCEGQYEYQGEFFHIPASPLSISPVQNNLPETWITGLSDSPVLMERIAQSGYVPFATAGPRPASTLVSVKSRWADVYEKIGRPREELPFAIQRNLHVTQSAEDARHAADNVRYTARVAASMRNKYQQLDGAILREIPAEGEPSLEEIENNALIGDPAKCTDQLIAEIEAIEPSHISLFVQFGSLPQTAVMKSIELFGERVLPAVEEHFGSLDQVGSTVILQTPRVASAGA</sequence>
<dbReference type="Pfam" id="PF00296">
    <property type="entry name" value="Bac_luciferase"/>
    <property type="match status" value="1"/>
</dbReference>
<dbReference type="AlphaFoldDB" id="A0A381WAK2"/>
<gene>
    <name evidence="4" type="ORF">METZ01_LOCUS102358</name>
</gene>
<dbReference type="Gene3D" id="3.20.20.30">
    <property type="entry name" value="Luciferase-like domain"/>
    <property type="match status" value="1"/>
</dbReference>
<dbReference type="SUPFAM" id="SSF51679">
    <property type="entry name" value="Bacterial luciferase-like"/>
    <property type="match status" value="1"/>
</dbReference>
<dbReference type="PANTHER" id="PTHR30137">
    <property type="entry name" value="LUCIFERASE-LIKE MONOOXYGENASE"/>
    <property type="match status" value="1"/>
</dbReference>
<evidence type="ECO:0000313" key="4">
    <source>
        <dbReference type="EMBL" id="SVA49504.1"/>
    </source>
</evidence>
<dbReference type="InterPro" id="IPR011251">
    <property type="entry name" value="Luciferase-like_dom"/>
</dbReference>
<proteinExistence type="predicted"/>
<evidence type="ECO:0000259" key="3">
    <source>
        <dbReference type="Pfam" id="PF00296"/>
    </source>
</evidence>
<dbReference type="PANTHER" id="PTHR30137:SF8">
    <property type="entry name" value="BLR5498 PROTEIN"/>
    <property type="match status" value="1"/>
</dbReference>
<dbReference type="InterPro" id="IPR036661">
    <property type="entry name" value="Luciferase-like_sf"/>
</dbReference>
<protein>
    <recommendedName>
        <fullName evidence="3">Luciferase-like domain-containing protein</fullName>
    </recommendedName>
</protein>
<dbReference type="GO" id="GO:0016705">
    <property type="term" value="F:oxidoreductase activity, acting on paired donors, with incorporation or reduction of molecular oxygen"/>
    <property type="evidence" value="ECO:0007669"/>
    <property type="project" value="InterPro"/>
</dbReference>
<dbReference type="GO" id="GO:0005829">
    <property type="term" value="C:cytosol"/>
    <property type="evidence" value="ECO:0007669"/>
    <property type="project" value="TreeGrafter"/>
</dbReference>
<organism evidence="4">
    <name type="scientific">marine metagenome</name>
    <dbReference type="NCBI Taxonomy" id="408172"/>
    <lineage>
        <taxon>unclassified sequences</taxon>
        <taxon>metagenomes</taxon>
        <taxon>ecological metagenomes</taxon>
    </lineage>
</organism>